<evidence type="ECO:0000313" key="4">
    <source>
        <dbReference type="EMBL" id="SBV95227.1"/>
    </source>
</evidence>
<dbReference type="FunFam" id="3.40.50.720:FF:000047">
    <property type="entry name" value="NADP-dependent L-serine/L-allo-threonine dehydrogenase"/>
    <property type="match status" value="1"/>
</dbReference>
<dbReference type="GO" id="GO:0016616">
    <property type="term" value="F:oxidoreductase activity, acting on the CH-OH group of donors, NAD or NADP as acceptor"/>
    <property type="evidence" value="ECO:0007669"/>
    <property type="project" value="UniProtKB-ARBA"/>
</dbReference>
<dbReference type="RefSeq" id="WP_296939232.1">
    <property type="nucleotide sequence ID" value="NZ_LT599032.1"/>
</dbReference>
<proteinExistence type="inferred from homology"/>
<dbReference type="PROSITE" id="PS00061">
    <property type="entry name" value="ADH_SHORT"/>
    <property type="match status" value="1"/>
</dbReference>
<dbReference type="PANTHER" id="PTHR42901:SF1">
    <property type="entry name" value="ALCOHOL DEHYDROGENASE"/>
    <property type="match status" value="1"/>
</dbReference>
<dbReference type="InterPro" id="IPR020904">
    <property type="entry name" value="Sc_DH/Rdtase_CS"/>
</dbReference>
<dbReference type="Gene3D" id="3.40.50.720">
    <property type="entry name" value="NAD(P)-binding Rossmann-like Domain"/>
    <property type="match status" value="1"/>
</dbReference>
<dbReference type="EC" id="1.1.1.-" evidence="4"/>
<protein>
    <submittedName>
        <fullName evidence="4">NADP-dependent L-serine/L-allo-threonine dehydrogenase YdfG</fullName>
        <ecNumber evidence="4">1.1.1.-</ecNumber>
    </submittedName>
</protein>
<dbReference type="CDD" id="cd05346">
    <property type="entry name" value="SDR_c5"/>
    <property type="match status" value="1"/>
</dbReference>
<dbReference type="PRINTS" id="PR00080">
    <property type="entry name" value="SDRFAMILY"/>
</dbReference>
<dbReference type="PRINTS" id="PR00081">
    <property type="entry name" value="GDHRDH"/>
</dbReference>
<dbReference type="PANTHER" id="PTHR42901">
    <property type="entry name" value="ALCOHOL DEHYDROGENASE"/>
    <property type="match status" value="1"/>
</dbReference>
<dbReference type="EMBL" id="FLUM01000001">
    <property type="protein sequence ID" value="SBV95227.1"/>
    <property type="molecule type" value="Genomic_DNA"/>
</dbReference>
<keyword evidence="2 4" id="KW-0560">Oxidoreductase</keyword>
<dbReference type="InterPro" id="IPR002347">
    <property type="entry name" value="SDR_fam"/>
</dbReference>
<reference evidence="4" key="1">
    <citation type="submission" date="2016-04" db="EMBL/GenBank/DDBJ databases">
        <authorList>
            <person name="Evans L.H."/>
            <person name="Alamgir A."/>
            <person name="Owens N."/>
            <person name="Weber N.D."/>
            <person name="Virtaneva K."/>
            <person name="Barbian K."/>
            <person name="Babar A."/>
            <person name="Rosenke K."/>
        </authorList>
    </citation>
    <scope>NUCLEOTIDE SEQUENCE</scope>
    <source>
        <strain evidence="4">86-1</strain>
    </source>
</reference>
<gene>
    <name evidence="4" type="primary">ydfG</name>
    <name evidence="4" type="ORF">KL86DYS1_11337</name>
</gene>
<dbReference type="InterPro" id="IPR036291">
    <property type="entry name" value="NAD(P)-bd_dom_sf"/>
</dbReference>
<sequence>MRKIALITGATSGLGKAIALRLAKEGYDVIITGRRKDRLEELEREIEIKYESKVYSLCFDVRVYSEVEEAIANLPEEWKAIDILVNNAGLAVGLDPIQQGVVDDWERMIDTNIKGLLYVTRAVSPGMVARKSGHIVNLGSIAGKGVYPNGAVYCATKHAVDALSQGMRMDMLPYGIRVTQVCPGAVNTEFSLVRFKGNQDRADLVYDGYDALTAENIADAVFYAVSQPPHVDIQDMLVMPTAQANGNMFHKEEKK</sequence>
<organism evidence="4">
    <name type="scientific">uncultured Dysgonomonas sp</name>
    <dbReference type="NCBI Taxonomy" id="206096"/>
    <lineage>
        <taxon>Bacteria</taxon>
        <taxon>Pseudomonadati</taxon>
        <taxon>Bacteroidota</taxon>
        <taxon>Bacteroidia</taxon>
        <taxon>Bacteroidales</taxon>
        <taxon>Dysgonomonadaceae</taxon>
        <taxon>Dysgonomonas</taxon>
        <taxon>environmental samples</taxon>
    </lineage>
</organism>
<evidence type="ECO:0000256" key="1">
    <source>
        <dbReference type="ARBA" id="ARBA00006484"/>
    </source>
</evidence>
<dbReference type="SUPFAM" id="SSF51735">
    <property type="entry name" value="NAD(P)-binding Rossmann-fold domains"/>
    <property type="match status" value="1"/>
</dbReference>
<comment type="similarity">
    <text evidence="1 3">Belongs to the short-chain dehydrogenases/reductases (SDR) family.</text>
</comment>
<dbReference type="Pfam" id="PF00106">
    <property type="entry name" value="adh_short"/>
    <property type="match status" value="1"/>
</dbReference>
<dbReference type="AlphaFoldDB" id="A0A212J718"/>
<accession>A0A212J718</accession>
<name>A0A212J718_9BACT</name>
<evidence type="ECO:0000256" key="3">
    <source>
        <dbReference type="RuleBase" id="RU000363"/>
    </source>
</evidence>
<evidence type="ECO:0000256" key="2">
    <source>
        <dbReference type="ARBA" id="ARBA00023002"/>
    </source>
</evidence>